<protein>
    <submittedName>
        <fullName evidence="3">PEP-CTERM sorting domain-containing protein</fullName>
    </submittedName>
</protein>
<comment type="caution">
    <text evidence="3">The sequence shown here is derived from an EMBL/GenBank/DDBJ whole genome shotgun (WGS) entry which is preliminary data.</text>
</comment>
<dbReference type="EMBL" id="WNWM01000002">
    <property type="protein sequence ID" value="MUI12704.1"/>
    <property type="molecule type" value="Genomic_DNA"/>
</dbReference>
<evidence type="ECO:0000313" key="3">
    <source>
        <dbReference type="EMBL" id="MUI12704.1"/>
    </source>
</evidence>
<feature type="domain" description="Ice-binding protein C-terminal" evidence="2">
    <location>
        <begin position="209"/>
        <end position="234"/>
    </location>
</feature>
<proteinExistence type="predicted"/>
<keyword evidence="1" id="KW-0472">Membrane</keyword>
<sequence>MHSCERMGITVLSGHRCIRTKARFICFKATHGQLIYLLDSTLLRSIMFKSVAFAGLLAASFAASAAPSTWTFTYTGFYEDYVGFLGDRELSGTFSGYDADSNGTIDKAEISSLIIAGVDYMTCGAGGSPYFSCGTEAFSYQLGGKLHFIAGTTSSDPEGYRGGAHFYQTGKSEWEYRYTGSSESRKDYYWTDDTQFSITDGTAANPLPAVPEPGTWAMLAAGLLVVSGATLRRRRNR</sequence>
<name>A0A6I3X7G6_9BURK</name>
<dbReference type="AlphaFoldDB" id="A0A6I3X7G6"/>
<reference evidence="3 4" key="1">
    <citation type="submission" date="2019-11" db="EMBL/GenBank/DDBJ databases">
        <title>Draft Genome Sequences of Six Type Strains of the Genus Massilia.</title>
        <authorList>
            <person name="Miess H."/>
            <person name="Frediansyah A."/>
            <person name="Goeker M."/>
            <person name="Gross H."/>
        </authorList>
    </citation>
    <scope>NUCLEOTIDE SEQUENCE [LARGE SCALE GENOMIC DNA]</scope>
    <source>
        <strain evidence="3 4">DSM 17513</strain>
    </source>
</reference>
<evidence type="ECO:0000313" key="4">
    <source>
        <dbReference type="Proteomes" id="UP000431684"/>
    </source>
</evidence>
<organism evidence="3 4">
    <name type="scientific">Pseudoduganella dura</name>
    <dbReference type="NCBI Taxonomy" id="321982"/>
    <lineage>
        <taxon>Bacteria</taxon>
        <taxon>Pseudomonadati</taxon>
        <taxon>Pseudomonadota</taxon>
        <taxon>Betaproteobacteria</taxon>
        <taxon>Burkholderiales</taxon>
        <taxon>Oxalobacteraceae</taxon>
        <taxon>Telluria group</taxon>
        <taxon>Pseudoduganella</taxon>
    </lineage>
</organism>
<dbReference type="PROSITE" id="PS00018">
    <property type="entry name" value="EF_HAND_1"/>
    <property type="match status" value="1"/>
</dbReference>
<accession>A0A6I3X7G6</accession>
<dbReference type="NCBIfam" id="TIGR02595">
    <property type="entry name" value="PEP_CTERM"/>
    <property type="match status" value="1"/>
</dbReference>
<dbReference type="InterPro" id="IPR013424">
    <property type="entry name" value="Ice-binding_C"/>
</dbReference>
<dbReference type="InterPro" id="IPR018247">
    <property type="entry name" value="EF_Hand_1_Ca_BS"/>
</dbReference>
<evidence type="ECO:0000259" key="2">
    <source>
        <dbReference type="Pfam" id="PF07589"/>
    </source>
</evidence>
<keyword evidence="4" id="KW-1185">Reference proteome</keyword>
<evidence type="ECO:0000256" key="1">
    <source>
        <dbReference type="SAM" id="Phobius"/>
    </source>
</evidence>
<gene>
    <name evidence="3" type="ORF">GJV26_09500</name>
</gene>
<keyword evidence="1" id="KW-0812">Transmembrane</keyword>
<dbReference type="Proteomes" id="UP000431684">
    <property type="component" value="Unassembled WGS sequence"/>
</dbReference>
<dbReference type="Pfam" id="PF07589">
    <property type="entry name" value="PEP-CTERM"/>
    <property type="match status" value="1"/>
</dbReference>
<dbReference type="OrthoDB" id="8708394at2"/>
<feature type="transmembrane region" description="Helical" evidence="1">
    <location>
        <begin position="46"/>
        <end position="66"/>
    </location>
</feature>
<keyword evidence="1" id="KW-1133">Transmembrane helix</keyword>
<feature type="transmembrane region" description="Helical" evidence="1">
    <location>
        <begin position="214"/>
        <end position="231"/>
    </location>
</feature>